<keyword evidence="4 6" id="KW-1133">Transmembrane helix</keyword>
<comment type="caution">
    <text evidence="8">The sequence shown here is derived from an EMBL/GenBank/DDBJ whole genome shotgun (WGS) entry which is preliminary data.</text>
</comment>
<dbReference type="PROSITE" id="PS50845">
    <property type="entry name" value="RETICULON"/>
    <property type="match status" value="1"/>
</dbReference>
<keyword evidence="2 6" id="KW-0812">Transmembrane</keyword>
<accession>A0ABP9Z3U3</accession>
<protein>
    <recommendedName>
        <fullName evidence="6">Reticulon-like protein</fullName>
    </recommendedName>
</protein>
<feature type="transmembrane region" description="Helical" evidence="6">
    <location>
        <begin position="126"/>
        <end position="145"/>
    </location>
</feature>
<feature type="domain" description="Reticulon" evidence="7">
    <location>
        <begin position="95"/>
        <end position="268"/>
    </location>
</feature>
<keyword evidence="3 6" id="KW-0256">Endoplasmic reticulum</keyword>
<comment type="subcellular location">
    <subcellularLocation>
        <location evidence="1 6">Endoplasmic reticulum membrane</location>
        <topology evidence="1 6">Multi-pass membrane protein</topology>
    </subcellularLocation>
</comment>
<evidence type="ECO:0000256" key="3">
    <source>
        <dbReference type="ARBA" id="ARBA00022824"/>
    </source>
</evidence>
<evidence type="ECO:0000256" key="6">
    <source>
        <dbReference type="RuleBase" id="RU363132"/>
    </source>
</evidence>
<evidence type="ECO:0000259" key="7">
    <source>
        <dbReference type="PROSITE" id="PS50845"/>
    </source>
</evidence>
<dbReference type="EMBL" id="BAABUK010000018">
    <property type="protein sequence ID" value="GAA5813784.1"/>
    <property type="molecule type" value="Genomic_DNA"/>
</dbReference>
<keyword evidence="5 6" id="KW-0472">Membrane</keyword>
<evidence type="ECO:0000313" key="8">
    <source>
        <dbReference type="EMBL" id="GAA5813784.1"/>
    </source>
</evidence>
<proteinExistence type="predicted"/>
<dbReference type="InterPro" id="IPR003388">
    <property type="entry name" value="Reticulon"/>
</dbReference>
<evidence type="ECO:0000313" key="9">
    <source>
        <dbReference type="Proteomes" id="UP001473302"/>
    </source>
</evidence>
<reference evidence="8 9" key="1">
    <citation type="submission" date="2024-04" db="EMBL/GenBank/DDBJ databases">
        <title>genome sequences of Mucor flavus KT1a and Helicostylum pulchrum KT1b strains isolated from the surface of a dry-aged beef.</title>
        <authorList>
            <person name="Toyotome T."/>
            <person name="Hosono M."/>
            <person name="Torimaru M."/>
            <person name="Fukuda K."/>
            <person name="Mikami N."/>
        </authorList>
    </citation>
    <scope>NUCLEOTIDE SEQUENCE [LARGE SCALE GENOMIC DNA]</scope>
    <source>
        <strain evidence="8 9">KT1a</strain>
    </source>
</reference>
<sequence>MTATLNTKSFNLSNKYQNHQVPLSPQLSQDDLVGSLKVLNKQQPLTPSDSTDLLSPVSPTKFQDVMSQEKDETLVMVQDEHQKQNDVAMLIYFELMDLIYWEIPGRSAIVLSGIISSLILTRYYSLLYVCAGTLTILTGFNLIFVNSYNFIRSIWTGLPVSELIHPYHIHIDNHSEELISRELVDYYIHKLVDLFELGVQTMAKIVYVQDTKVTGVACLLSGFIYFATSFIASKIFFGLFVLAIFTVPYYYEEHQECVDECIGTGVAKTKVCVEQYTGLVQQYSITFYHQAVALIQKSINSTKIIDDNKQQLS</sequence>
<feature type="transmembrane region" description="Helical" evidence="6">
    <location>
        <begin position="223"/>
        <end position="251"/>
    </location>
</feature>
<dbReference type="Pfam" id="PF02453">
    <property type="entry name" value="Reticulon"/>
    <property type="match status" value="1"/>
</dbReference>
<gene>
    <name evidence="8" type="ORF">MFLAVUS_007271</name>
</gene>
<keyword evidence="9" id="KW-1185">Reference proteome</keyword>
<evidence type="ECO:0000256" key="4">
    <source>
        <dbReference type="ARBA" id="ARBA00022989"/>
    </source>
</evidence>
<evidence type="ECO:0000256" key="1">
    <source>
        <dbReference type="ARBA" id="ARBA00004477"/>
    </source>
</evidence>
<dbReference type="Proteomes" id="UP001473302">
    <property type="component" value="Unassembled WGS sequence"/>
</dbReference>
<organism evidence="8 9">
    <name type="scientific">Mucor flavus</name>
    <dbReference type="NCBI Taxonomy" id="439312"/>
    <lineage>
        <taxon>Eukaryota</taxon>
        <taxon>Fungi</taxon>
        <taxon>Fungi incertae sedis</taxon>
        <taxon>Mucoromycota</taxon>
        <taxon>Mucoromycotina</taxon>
        <taxon>Mucoromycetes</taxon>
        <taxon>Mucorales</taxon>
        <taxon>Mucorineae</taxon>
        <taxon>Mucoraceae</taxon>
        <taxon>Mucor</taxon>
    </lineage>
</organism>
<evidence type="ECO:0000256" key="5">
    <source>
        <dbReference type="ARBA" id="ARBA00023136"/>
    </source>
</evidence>
<evidence type="ECO:0000256" key="2">
    <source>
        <dbReference type="ARBA" id="ARBA00022692"/>
    </source>
</evidence>
<name>A0ABP9Z3U3_9FUNG</name>